<evidence type="ECO:0000313" key="3">
    <source>
        <dbReference type="Proteomes" id="UP000095280"/>
    </source>
</evidence>
<keyword evidence="2" id="KW-1133">Transmembrane helix</keyword>
<keyword evidence="2" id="KW-0472">Membrane</keyword>
<feature type="region of interest" description="Disordered" evidence="1">
    <location>
        <begin position="286"/>
        <end position="305"/>
    </location>
</feature>
<keyword evidence="3" id="KW-1185">Reference proteome</keyword>
<feature type="transmembrane region" description="Helical" evidence="2">
    <location>
        <begin position="520"/>
        <end position="543"/>
    </location>
</feature>
<dbReference type="Proteomes" id="UP000095280">
    <property type="component" value="Unplaced"/>
</dbReference>
<evidence type="ECO:0000313" key="4">
    <source>
        <dbReference type="WBParaSite" id="maker-uti_cns_0009712-snap-gene-0.4-mRNA-1"/>
    </source>
</evidence>
<protein>
    <submittedName>
        <fullName evidence="4">Ion_trans domain-containing protein</fullName>
    </submittedName>
</protein>
<name>A0A1I8I3Q7_9PLAT</name>
<dbReference type="WBParaSite" id="maker-uti_cns_0009712-snap-gene-0.4-mRNA-1">
    <property type="protein sequence ID" value="maker-uti_cns_0009712-snap-gene-0.4-mRNA-1"/>
    <property type="gene ID" value="maker-uti_cns_0009712-snap-gene-0.4"/>
</dbReference>
<reference evidence="4" key="1">
    <citation type="submission" date="2016-11" db="UniProtKB">
        <authorList>
            <consortium name="WormBaseParasite"/>
        </authorList>
    </citation>
    <scope>IDENTIFICATION</scope>
</reference>
<feature type="region of interest" description="Disordered" evidence="1">
    <location>
        <begin position="221"/>
        <end position="249"/>
    </location>
</feature>
<feature type="region of interest" description="Disordered" evidence="1">
    <location>
        <begin position="665"/>
        <end position="719"/>
    </location>
</feature>
<keyword evidence="2" id="KW-0812">Transmembrane</keyword>
<organism evidence="3 4">
    <name type="scientific">Macrostomum lignano</name>
    <dbReference type="NCBI Taxonomy" id="282301"/>
    <lineage>
        <taxon>Eukaryota</taxon>
        <taxon>Metazoa</taxon>
        <taxon>Spiralia</taxon>
        <taxon>Lophotrochozoa</taxon>
        <taxon>Platyhelminthes</taxon>
        <taxon>Rhabditophora</taxon>
        <taxon>Macrostomorpha</taxon>
        <taxon>Macrostomida</taxon>
        <taxon>Macrostomidae</taxon>
        <taxon>Macrostomum</taxon>
    </lineage>
</organism>
<evidence type="ECO:0000256" key="1">
    <source>
        <dbReference type="SAM" id="MobiDB-lite"/>
    </source>
</evidence>
<evidence type="ECO:0000256" key="2">
    <source>
        <dbReference type="SAM" id="Phobius"/>
    </source>
</evidence>
<dbReference type="AlphaFoldDB" id="A0A1I8I3Q7"/>
<sequence>MPASAAPTGGPKAASKFTSEFLSHQAVEKEISRMIGVHQQLCTGQAELVASIEHSVVVRLERGEDEEERHQQEHQRHLVDAPAETRRLVAEQWAPISVGGAASSLRVGCRHRPEPHRLAGGVQLAGVELLGDVQLADDEDIAHHQNGDGNQGVEGKIQPGERLLQRGESRAQVADSMGPVRPRPPVKVVDVQHEEPVGVEQQADNQEGADDATGALNRRVGRRQLGQQDEHPFESYGRDEKHAEVGGHGGQEVAADAQLHADEGAIVAKQAGDPGLEQARQQGHLAVGNGPDQEEQRTAGPAEPLGCPEFPVPSVEQQVLIGLHGWERRAGGANSNTSYLRHKVCEEQQCLKACKFVDKKQSGTKIVYVIDSQGEAGKLCQRYSNSPRRRGRSNPKAGLHRQLFIFYGRRRLTGQWTPAVYHPNRKTQKWFQKLGFHVILLLVGNACIVYQNAEGTKSFLSFLEVAIKDLTEQSGPGRRCVLDRVGRAQSKQLIQLWIDDISQGRPNLVQVKNNVPPQVLLYHVLIFIFGVLLLLLMAVLATIEASYRDQAKGDNCRLLGSLGLAELQHAEAADGSAALTIWPAVAADESEGAPAAAAPGVGCGGRQLADGGAEQVPESGASSIGARRSAISRSHRRNEACKAGTSEPAWAMTCIRPICRRKSRLSWPAPPHTASREQAREANACRPGPPPQTDRRRVGQASGGGSGWRPQRMASRSPNSGLRQLVDVLDADLDVGVQSRQLASGEAAAPAANCQVEKLRRQTASCLQQGWRPPLLSAPLLRNWPSACRLHCAWKPRSFECASAASRPSRPARSATSRSAAATWLAYSWRARSRESLTPGLTAPMRCACIHFEVSAQPRQSWLVQGPAEIGEQWMPKGGEGLAERVQAAQHVVQMMRLIRVRATLIVGGMRDRRRHSELMQLKYENSANWARND</sequence>
<feature type="compositionally biased region" description="Basic and acidic residues" evidence="1">
    <location>
        <begin position="228"/>
        <end position="245"/>
    </location>
</feature>
<proteinExistence type="predicted"/>
<feature type="compositionally biased region" description="Low complexity" evidence="1">
    <location>
        <begin position="619"/>
        <end position="632"/>
    </location>
</feature>
<feature type="region of interest" description="Disordered" evidence="1">
    <location>
        <begin position="608"/>
        <end position="643"/>
    </location>
</feature>
<feature type="transmembrane region" description="Helical" evidence="2">
    <location>
        <begin position="434"/>
        <end position="453"/>
    </location>
</feature>
<accession>A0A1I8I3Q7</accession>